<gene>
    <name evidence="2" type="ORF">EV420DRAFT_1503167</name>
</gene>
<dbReference type="AlphaFoldDB" id="A0AA39NMD6"/>
<evidence type="ECO:0000313" key="2">
    <source>
        <dbReference type="EMBL" id="KAK0468169.1"/>
    </source>
</evidence>
<feature type="compositionally biased region" description="Low complexity" evidence="1">
    <location>
        <begin position="54"/>
        <end position="76"/>
    </location>
</feature>
<feature type="compositionally biased region" description="Pro residues" evidence="1">
    <location>
        <begin position="1"/>
        <end position="15"/>
    </location>
</feature>
<dbReference type="RefSeq" id="XP_060338444.1">
    <property type="nucleotide sequence ID" value="XM_060471162.1"/>
</dbReference>
<reference evidence="2" key="1">
    <citation type="submission" date="2023-06" db="EMBL/GenBank/DDBJ databases">
        <authorList>
            <consortium name="Lawrence Berkeley National Laboratory"/>
            <person name="Ahrendt S."/>
            <person name="Sahu N."/>
            <person name="Indic B."/>
            <person name="Wong-Bajracharya J."/>
            <person name="Merenyi Z."/>
            <person name="Ke H.-M."/>
            <person name="Monk M."/>
            <person name="Kocsube S."/>
            <person name="Drula E."/>
            <person name="Lipzen A."/>
            <person name="Balint B."/>
            <person name="Henrissat B."/>
            <person name="Andreopoulos B."/>
            <person name="Martin F.M."/>
            <person name="Harder C.B."/>
            <person name="Rigling D."/>
            <person name="Ford K.L."/>
            <person name="Foster G.D."/>
            <person name="Pangilinan J."/>
            <person name="Papanicolaou A."/>
            <person name="Barry K."/>
            <person name="LaButti K."/>
            <person name="Viragh M."/>
            <person name="Koriabine M."/>
            <person name="Yan M."/>
            <person name="Riley R."/>
            <person name="Champramary S."/>
            <person name="Plett K.L."/>
            <person name="Tsai I.J."/>
            <person name="Slot J."/>
            <person name="Sipos G."/>
            <person name="Plett J."/>
            <person name="Nagy L.G."/>
            <person name="Grigoriev I.V."/>
        </authorList>
    </citation>
    <scope>NUCLEOTIDE SEQUENCE</scope>
    <source>
        <strain evidence="2">CCBAS 213</strain>
    </source>
</reference>
<feature type="compositionally biased region" description="Pro residues" evidence="1">
    <location>
        <begin position="104"/>
        <end position="116"/>
    </location>
</feature>
<accession>A0AA39NMD6</accession>
<name>A0AA39NMD6_ARMTA</name>
<organism evidence="2 3">
    <name type="scientific">Armillaria tabescens</name>
    <name type="common">Ringless honey mushroom</name>
    <name type="synonym">Agaricus tabescens</name>
    <dbReference type="NCBI Taxonomy" id="1929756"/>
    <lineage>
        <taxon>Eukaryota</taxon>
        <taxon>Fungi</taxon>
        <taxon>Dikarya</taxon>
        <taxon>Basidiomycota</taxon>
        <taxon>Agaricomycotina</taxon>
        <taxon>Agaricomycetes</taxon>
        <taxon>Agaricomycetidae</taxon>
        <taxon>Agaricales</taxon>
        <taxon>Marasmiineae</taxon>
        <taxon>Physalacriaceae</taxon>
        <taxon>Desarmillaria</taxon>
    </lineage>
</organism>
<dbReference type="GeneID" id="85354710"/>
<keyword evidence="3" id="KW-1185">Reference proteome</keyword>
<comment type="caution">
    <text evidence="2">The sequence shown here is derived from an EMBL/GenBank/DDBJ whole genome shotgun (WGS) entry which is preliminary data.</text>
</comment>
<evidence type="ECO:0000313" key="3">
    <source>
        <dbReference type="Proteomes" id="UP001175211"/>
    </source>
</evidence>
<feature type="compositionally biased region" description="Pro residues" evidence="1">
    <location>
        <begin position="77"/>
        <end position="86"/>
    </location>
</feature>
<dbReference type="Proteomes" id="UP001175211">
    <property type="component" value="Unassembled WGS sequence"/>
</dbReference>
<evidence type="ECO:0000256" key="1">
    <source>
        <dbReference type="SAM" id="MobiDB-lite"/>
    </source>
</evidence>
<protein>
    <submittedName>
        <fullName evidence="2">Uncharacterized protein</fullName>
    </submittedName>
</protein>
<sequence length="202" mass="21832">MPPSYRPNTPPPRLPSPDIAYTPLGPPPRRHLRPIQAERLTARSCDSLSQKARSALSKTPSKSSLKPVREPTTPRSLPAPSPPPRSPSFRPTHRRSLSFAIPYRSPPASPTLASAPPPVPPIPAFALNPTDKKPVIRAPPSPIVTPIYLPDLDAISPIATTPPPRVVPQKRHVPAPSTVGMTCFKFFKSRNAHIPPRSACAV</sequence>
<proteinExistence type="predicted"/>
<dbReference type="EMBL" id="JAUEPS010000002">
    <property type="protein sequence ID" value="KAK0468169.1"/>
    <property type="molecule type" value="Genomic_DNA"/>
</dbReference>
<feature type="region of interest" description="Disordered" evidence="1">
    <location>
        <begin position="1"/>
        <end position="116"/>
    </location>
</feature>